<proteinExistence type="predicted"/>
<dbReference type="PANTHER" id="PTHR43394">
    <property type="entry name" value="ATP-DEPENDENT PERMEASE MDL1, MITOCHONDRIAL"/>
    <property type="match status" value="1"/>
</dbReference>
<dbReference type="PROSITE" id="PS00211">
    <property type="entry name" value="ABC_TRANSPORTER_1"/>
    <property type="match status" value="1"/>
</dbReference>
<evidence type="ECO:0000256" key="7">
    <source>
        <dbReference type="ARBA" id="ARBA00022989"/>
    </source>
</evidence>
<dbReference type="Proteomes" id="UP000276770">
    <property type="component" value="Unassembled WGS sequence"/>
</dbReference>
<evidence type="ECO:0000256" key="5">
    <source>
        <dbReference type="ARBA" id="ARBA00022741"/>
    </source>
</evidence>
<reference evidence="12 13" key="1">
    <citation type="submission" date="2018-10" db="EMBL/GenBank/DDBJ databases">
        <title>Falsibacillus sp. genome draft.</title>
        <authorList>
            <person name="Shi S."/>
        </authorList>
    </citation>
    <scope>NUCLEOTIDE SEQUENCE [LARGE SCALE GENOMIC DNA]</scope>
    <source>
        <strain evidence="12 13">GY 10110</strain>
    </source>
</reference>
<gene>
    <name evidence="12" type="ORF">D9X91_16425</name>
</gene>
<evidence type="ECO:0000259" key="10">
    <source>
        <dbReference type="PROSITE" id="PS50893"/>
    </source>
</evidence>
<feature type="transmembrane region" description="Helical" evidence="9">
    <location>
        <begin position="155"/>
        <end position="173"/>
    </location>
</feature>
<accession>A0A3L7JZP2</accession>
<evidence type="ECO:0000313" key="12">
    <source>
        <dbReference type="EMBL" id="RLQ93852.1"/>
    </source>
</evidence>
<evidence type="ECO:0000259" key="11">
    <source>
        <dbReference type="PROSITE" id="PS50929"/>
    </source>
</evidence>
<feature type="transmembrane region" description="Helical" evidence="9">
    <location>
        <begin position="12"/>
        <end position="31"/>
    </location>
</feature>
<dbReference type="PANTHER" id="PTHR43394:SF1">
    <property type="entry name" value="ATP-BINDING CASSETTE SUB-FAMILY B MEMBER 10, MITOCHONDRIAL"/>
    <property type="match status" value="1"/>
</dbReference>
<evidence type="ECO:0000256" key="8">
    <source>
        <dbReference type="ARBA" id="ARBA00023136"/>
    </source>
</evidence>
<dbReference type="EMBL" id="RCVZ01000012">
    <property type="protein sequence ID" value="RLQ93852.1"/>
    <property type="molecule type" value="Genomic_DNA"/>
</dbReference>
<dbReference type="GO" id="GO:0015421">
    <property type="term" value="F:ABC-type oligopeptide transporter activity"/>
    <property type="evidence" value="ECO:0007669"/>
    <property type="project" value="TreeGrafter"/>
</dbReference>
<feature type="transmembrane region" description="Helical" evidence="9">
    <location>
        <begin position="133"/>
        <end position="149"/>
    </location>
</feature>
<dbReference type="FunFam" id="1.20.1560.10:FF:000040">
    <property type="entry name" value="Multidrug ABC transporter ATP-binding protein"/>
    <property type="match status" value="1"/>
</dbReference>
<dbReference type="SUPFAM" id="SSF52540">
    <property type="entry name" value="P-loop containing nucleoside triphosphate hydrolases"/>
    <property type="match status" value="1"/>
</dbReference>
<protein>
    <submittedName>
        <fullName evidence="12">ABC transporter ATP-binding protein</fullName>
    </submittedName>
</protein>
<evidence type="ECO:0000256" key="1">
    <source>
        <dbReference type="ARBA" id="ARBA00004651"/>
    </source>
</evidence>
<feature type="transmembrane region" description="Helical" evidence="9">
    <location>
        <begin position="51"/>
        <end position="72"/>
    </location>
</feature>
<feature type="transmembrane region" description="Helical" evidence="9">
    <location>
        <begin position="278"/>
        <end position="297"/>
    </location>
</feature>
<dbReference type="PROSITE" id="PS50929">
    <property type="entry name" value="ABC_TM1F"/>
    <property type="match status" value="1"/>
</dbReference>
<evidence type="ECO:0000256" key="2">
    <source>
        <dbReference type="ARBA" id="ARBA00022448"/>
    </source>
</evidence>
<evidence type="ECO:0000256" key="3">
    <source>
        <dbReference type="ARBA" id="ARBA00022475"/>
    </source>
</evidence>
<dbReference type="InterPro" id="IPR027417">
    <property type="entry name" value="P-loop_NTPase"/>
</dbReference>
<dbReference type="InterPro" id="IPR003593">
    <property type="entry name" value="AAA+_ATPase"/>
</dbReference>
<evidence type="ECO:0000256" key="4">
    <source>
        <dbReference type="ARBA" id="ARBA00022692"/>
    </source>
</evidence>
<dbReference type="Gene3D" id="1.20.1560.10">
    <property type="entry name" value="ABC transporter type 1, transmembrane domain"/>
    <property type="match status" value="1"/>
</dbReference>
<dbReference type="GO" id="GO:0005524">
    <property type="term" value="F:ATP binding"/>
    <property type="evidence" value="ECO:0007669"/>
    <property type="project" value="UniProtKB-KW"/>
</dbReference>
<dbReference type="InterPro" id="IPR017871">
    <property type="entry name" value="ABC_transporter-like_CS"/>
</dbReference>
<keyword evidence="2" id="KW-0813">Transport</keyword>
<keyword evidence="4 9" id="KW-0812">Transmembrane</keyword>
<dbReference type="CDD" id="cd18548">
    <property type="entry name" value="ABC_6TM_Tm287_like"/>
    <property type="match status" value="1"/>
</dbReference>
<dbReference type="SUPFAM" id="SSF90123">
    <property type="entry name" value="ABC transporter transmembrane region"/>
    <property type="match status" value="1"/>
</dbReference>
<evidence type="ECO:0000256" key="6">
    <source>
        <dbReference type="ARBA" id="ARBA00022840"/>
    </source>
</evidence>
<dbReference type="AlphaFoldDB" id="A0A3L7JZP2"/>
<dbReference type="RefSeq" id="WP_121681734.1">
    <property type="nucleotide sequence ID" value="NZ_RCVZ01000012.1"/>
</dbReference>
<comment type="subcellular location">
    <subcellularLocation>
        <location evidence="1">Cell membrane</location>
        <topology evidence="1">Multi-pass membrane protein</topology>
    </subcellularLocation>
</comment>
<dbReference type="InterPro" id="IPR039421">
    <property type="entry name" value="Type_1_exporter"/>
</dbReference>
<keyword evidence="8 9" id="KW-0472">Membrane</keyword>
<dbReference type="GO" id="GO:0016887">
    <property type="term" value="F:ATP hydrolysis activity"/>
    <property type="evidence" value="ECO:0007669"/>
    <property type="project" value="InterPro"/>
</dbReference>
<comment type="caution">
    <text evidence="12">The sequence shown here is derived from an EMBL/GenBank/DDBJ whole genome shotgun (WGS) entry which is preliminary data.</text>
</comment>
<dbReference type="Gene3D" id="3.40.50.300">
    <property type="entry name" value="P-loop containing nucleotide triphosphate hydrolases"/>
    <property type="match status" value="1"/>
</dbReference>
<dbReference type="Pfam" id="PF00664">
    <property type="entry name" value="ABC_membrane"/>
    <property type="match status" value="1"/>
</dbReference>
<dbReference type="OrthoDB" id="9770415at2"/>
<keyword evidence="7 9" id="KW-1133">Transmembrane helix</keyword>
<name>A0A3L7JZP2_9BACI</name>
<keyword evidence="3" id="KW-1003">Cell membrane</keyword>
<feature type="transmembrane region" description="Helical" evidence="9">
    <location>
        <begin position="235"/>
        <end position="258"/>
    </location>
</feature>
<keyword evidence="13" id="KW-1185">Reference proteome</keyword>
<dbReference type="Pfam" id="PF00005">
    <property type="entry name" value="ABC_tran"/>
    <property type="match status" value="1"/>
</dbReference>
<organism evidence="12 13">
    <name type="scientific">Falsibacillus albus</name>
    <dbReference type="NCBI Taxonomy" id="2478915"/>
    <lineage>
        <taxon>Bacteria</taxon>
        <taxon>Bacillati</taxon>
        <taxon>Bacillota</taxon>
        <taxon>Bacilli</taxon>
        <taxon>Bacillales</taxon>
        <taxon>Bacillaceae</taxon>
        <taxon>Falsibacillus</taxon>
    </lineage>
</organism>
<dbReference type="GO" id="GO:0005886">
    <property type="term" value="C:plasma membrane"/>
    <property type="evidence" value="ECO:0007669"/>
    <property type="project" value="UniProtKB-SubCell"/>
</dbReference>
<dbReference type="InterPro" id="IPR003439">
    <property type="entry name" value="ABC_transporter-like_ATP-bd"/>
</dbReference>
<dbReference type="InterPro" id="IPR036640">
    <property type="entry name" value="ABC1_TM_sf"/>
</dbReference>
<dbReference type="PROSITE" id="PS50893">
    <property type="entry name" value="ABC_TRANSPORTER_2"/>
    <property type="match status" value="1"/>
</dbReference>
<feature type="domain" description="ABC transmembrane type-1" evidence="11">
    <location>
        <begin position="16"/>
        <end position="298"/>
    </location>
</feature>
<keyword evidence="6 12" id="KW-0067">ATP-binding</keyword>
<feature type="domain" description="ABC transporter" evidence="10">
    <location>
        <begin position="333"/>
        <end position="566"/>
    </location>
</feature>
<dbReference type="InterPro" id="IPR011527">
    <property type="entry name" value="ABC1_TM_dom"/>
</dbReference>
<dbReference type="SMART" id="SM00382">
    <property type="entry name" value="AAA"/>
    <property type="match status" value="1"/>
</dbReference>
<sequence>MFKIKDYLRPYRLSIFIALLFMLTELVVELWNPVFMAKIIDQGILKKDVPLIIKWGSVMVGFSLIGFTAGIINSFSASHVSQNFGFDVRKSLFEKIQSFSFANFSRFPTSSLITRMTNDVTQLQGTVFASLRIMLRAPLLVIGGAVMALTVNVKLALVLVIVIPLLTVFLNWMMRKGSVMFRTVQKKLDSVNLVMRENLTGMRLIKAFLRRGYEIGRFTKANDELKDKTIYAFRVIEVTLPVLMLVMNASILVILWFGSKGVVSGSVKVGEVVAVVNYATRISAAISMLTFIIMNFSRAQASNQRIKEVMETEIDLTDTEHSDQSKQINEGKIEFGHVSFRYPETEEDALKSVSFTIDPGERMAILGATGSGKSSMFQLIPRLYDTTAGSVLIDGNPVESIKLEKLRKQIGFVPQEALLFSGSVAENIAWGKEGASMEEIIKAAKAAQIHETIMRLPDGYDTLLGQRGVNLSGGQKQRLSIARALVRNPKILMLDDSTSALDLNTEAKLLKALREYSCTTLIITQKISTALQSDIILLLEDGKVIAKGKHEELLATSALYQNIYISQFGEESLKNVQTS</sequence>
<evidence type="ECO:0000256" key="9">
    <source>
        <dbReference type="SAM" id="Phobius"/>
    </source>
</evidence>
<dbReference type="FunFam" id="3.40.50.300:FF:000221">
    <property type="entry name" value="Multidrug ABC transporter ATP-binding protein"/>
    <property type="match status" value="1"/>
</dbReference>
<keyword evidence="5" id="KW-0547">Nucleotide-binding</keyword>
<evidence type="ECO:0000313" key="13">
    <source>
        <dbReference type="Proteomes" id="UP000276770"/>
    </source>
</evidence>